<reference evidence="1" key="2">
    <citation type="journal article" date="2015" name="Fish Shellfish Immunol.">
        <title>Early steps in the European eel (Anguilla anguilla)-Vibrio vulnificus interaction in the gills: Role of the RtxA13 toxin.</title>
        <authorList>
            <person name="Callol A."/>
            <person name="Pajuelo D."/>
            <person name="Ebbesson L."/>
            <person name="Teles M."/>
            <person name="MacKenzie S."/>
            <person name="Amaro C."/>
        </authorList>
    </citation>
    <scope>NUCLEOTIDE SEQUENCE</scope>
</reference>
<protein>
    <submittedName>
        <fullName evidence="1">Uncharacterized protein</fullName>
    </submittedName>
</protein>
<reference evidence="1" key="1">
    <citation type="submission" date="2014-11" db="EMBL/GenBank/DDBJ databases">
        <authorList>
            <person name="Amaro Gonzalez C."/>
        </authorList>
    </citation>
    <scope>NUCLEOTIDE SEQUENCE</scope>
</reference>
<accession>A0A0E9XFE5</accession>
<organism evidence="1">
    <name type="scientific">Anguilla anguilla</name>
    <name type="common">European freshwater eel</name>
    <name type="synonym">Muraena anguilla</name>
    <dbReference type="NCBI Taxonomy" id="7936"/>
    <lineage>
        <taxon>Eukaryota</taxon>
        <taxon>Metazoa</taxon>
        <taxon>Chordata</taxon>
        <taxon>Craniata</taxon>
        <taxon>Vertebrata</taxon>
        <taxon>Euteleostomi</taxon>
        <taxon>Actinopterygii</taxon>
        <taxon>Neopterygii</taxon>
        <taxon>Teleostei</taxon>
        <taxon>Anguilliformes</taxon>
        <taxon>Anguillidae</taxon>
        <taxon>Anguilla</taxon>
    </lineage>
</organism>
<proteinExistence type="predicted"/>
<evidence type="ECO:0000313" key="1">
    <source>
        <dbReference type="EMBL" id="JAI01453.1"/>
    </source>
</evidence>
<name>A0A0E9XFE5_ANGAN</name>
<dbReference type="AlphaFoldDB" id="A0A0E9XFE5"/>
<dbReference type="EMBL" id="GBXM01007125">
    <property type="protein sequence ID" value="JAI01453.1"/>
    <property type="molecule type" value="Transcribed_RNA"/>
</dbReference>
<sequence>MSQFCELKMFTGRPANISEGWF</sequence>